<proteinExistence type="predicted"/>
<reference evidence="2" key="1">
    <citation type="submission" date="2022-10" db="EMBL/GenBank/DDBJ databases">
        <title>Sifting through the core-genome to identify putative cross-protective antigens against Riemerella anatipestifer.</title>
        <authorList>
            <person name="Zheng X."/>
            <person name="Zhang W."/>
        </authorList>
    </citation>
    <scope>NUCLEOTIDE SEQUENCE</scope>
    <source>
        <strain evidence="2">ZWRA178</strain>
    </source>
</reference>
<dbReference type="InterPro" id="IPR011385">
    <property type="entry name" value="Site-sp_rcmbase"/>
</dbReference>
<name>A0AAP6LL25_RIEAN</name>
<reference evidence="3" key="2">
    <citation type="submission" date="2023-01" db="EMBL/GenBank/DDBJ databases">
        <title>Genome-based studies on antimicrobial resistance profiles of Riemerella anatipestifer in China, 1994 to 2021.</title>
        <authorList>
            <person name="Yang Z."/>
            <person name="Zhu D."/>
        </authorList>
    </citation>
    <scope>NUCLEOTIDE SEQUENCE</scope>
    <source>
        <strain evidence="3">RCAD1218</strain>
    </source>
</reference>
<evidence type="ECO:0000256" key="1">
    <source>
        <dbReference type="SAM" id="Phobius"/>
    </source>
</evidence>
<sequence length="116" mass="14023">MGTFWISFITVFLIRFFNFIVSFGLSMPLAFRSRKVKFGEVELIYREIFNTFVKNPAKFFIPIKSKINTNAEKMVIELEKERKKTLNKIDFLHHIFTCYFFKFLNKKRFPQSKVIF</sequence>
<keyword evidence="1" id="KW-0812">Transmembrane</keyword>
<gene>
    <name evidence="2" type="ORF">OKE68_03950</name>
    <name evidence="3" type="ORF">PG303_06270</name>
</gene>
<dbReference type="EMBL" id="JAQZHK010000004">
    <property type="protein sequence ID" value="MDY3512820.1"/>
    <property type="molecule type" value="Genomic_DNA"/>
</dbReference>
<dbReference type="Proteomes" id="UP001207440">
    <property type="component" value="Unassembled WGS sequence"/>
</dbReference>
<evidence type="ECO:0000313" key="2">
    <source>
        <dbReference type="EMBL" id="MCW0523475.1"/>
    </source>
</evidence>
<dbReference type="AlphaFoldDB" id="A0AAP6LL25"/>
<dbReference type="Proteomes" id="UP001284033">
    <property type="component" value="Unassembled WGS sequence"/>
</dbReference>
<dbReference type="Pfam" id="PF10136">
    <property type="entry name" value="SpecificRecomb"/>
    <property type="match status" value="1"/>
</dbReference>
<keyword evidence="1" id="KW-1133">Transmembrane helix</keyword>
<feature type="transmembrane region" description="Helical" evidence="1">
    <location>
        <begin position="6"/>
        <end position="31"/>
    </location>
</feature>
<evidence type="ECO:0000313" key="4">
    <source>
        <dbReference type="Proteomes" id="UP001284033"/>
    </source>
</evidence>
<protein>
    <submittedName>
        <fullName evidence="2">Site-specific recombinase</fullName>
    </submittedName>
</protein>
<dbReference type="EMBL" id="JAOZYT010000017">
    <property type="protein sequence ID" value="MCW0523475.1"/>
    <property type="molecule type" value="Genomic_DNA"/>
</dbReference>
<evidence type="ECO:0000313" key="3">
    <source>
        <dbReference type="EMBL" id="MDY3512820.1"/>
    </source>
</evidence>
<accession>A0AAP6LL25</accession>
<comment type="caution">
    <text evidence="3">The sequence shown here is derived from an EMBL/GenBank/DDBJ whole genome shotgun (WGS) entry which is preliminary data.</text>
</comment>
<keyword evidence="1" id="KW-0472">Membrane</keyword>
<organism evidence="3 4">
    <name type="scientific">Riemerella anatipestifer</name>
    <name type="common">Moraxella anatipestifer</name>
    <dbReference type="NCBI Taxonomy" id="34085"/>
    <lineage>
        <taxon>Bacteria</taxon>
        <taxon>Pseudomonadati</taxon>
        <taxon>Bacteroidota</taxon>
        <taxon>Flavobacteriia</taxon>
        <taxon>Flavobacteriales</taxon>
        <taxon>Weeksellaceae</taxon>
        <taxon>Riemerella</taxon>
    </lineage>
</organism>